<name>C5FXH7_ARTOC</name>
<dbReference type="InterPro" id="IPR025110">
    <property type="entry name" value="AMP-bd_C"/>
</dbReference>
<protein>
    <recommendedName>
        <fullName evidence="6">HNH nuclease domain-containing protein</fullName>
    </recommendedName>
</protein>
<dbReference type="STRING" id="554155.C5FXH7"/>
<dbReference type="GeneID" id="9230401"/>
<dbReference type="EMBL" id="DS995707">
    <property type="protein sequence ID" value="EEQ35017.1"/>
    <property type="molecule type" value="Genomic_DNA"/>
</dbReference>
<dbReference type="Pfam" id="PF13391">
    <property type="entry name" value="HNH_2"/>
    <property type="match status" value="1"/>
</dbReference>
<dbReference type="eggNOG" id="ENOG502SCMH">
    <property type="taxonomic scope" value="Eukaryota"/>
</dbReference>
<evidence type="ECO:0000259" key="3">
    <source>
        <dbReference type="Pfam" id="PF13391"/>
    </source>
</evidence>
<keyword evidence="5" id="KW-1185">Reference proteome</keyword>
<dbReference type="HOGENOM" id="CLU_049186_0_0_1"/>
<gene>
    <name evidence="4" type="ORF">MCYG_07836</name>
</gene>
<feature type="domain" description="HNH nuclease" evidence="3">
    <location>
        <begin position="150"/>
        <end position="251"/>
    </location>
</feature>
<dbReference type="VEuPathDB" id="FungiDB:MCYG_07836"/>
<accession>C5FXH7</accession>
<dbReference type="Pfam" id="PF13193">
    <property type="entry name" value="AMP-binding_C"/>
    <property type="match status" value="1"/>
</dbReference>
<organism evidence="4 5">
    <name type="scientific">Arthroderma otae (strain ATCC MYA-4605 / CBS 113480)</name>
    <name type="common">Microsporum canis</name>
    <dbReference type="NCBI Taxonomy" id="554155"/>
    <lineage>
        <taxon>Eukaryota</taxon>
        <taxon>Fungi</taxon>
        <taxon>Dikarya</taxon>
        <taxon>Ascomycota</taxon>
        <taxon>Pezizomycotina</taxon>
        <taxon>Eurotiomycetes</taxon>
        <taxon>Eurotiomycetidae</taxon>
        <taxon>Onygenales</taxon>
        <taxon>Arthrodermataceae</taxon>
        <taxon>Microsporum</taxon>
    </lineage>
</organism>
<evidence type="ECO:0000313" key="4">
    <source>
        <dbReference type="EMBL" id="EEQ35017.1"/>
    </source>
</evidence>
<evidence type="ECO:0008006" key="6">
    <source>
        <dbReference type="Google" id="ProtNLM"/>
    </source>
</evidence>
<proteinExistence type="predicted"/>
<dbReference type="Gene3D" id="3.30.300.30">
    <property type="match status" value="1"/>
</dbReference>
<dbReference type="Proteomes" id="UP000002035">
    <property type="component" value="Unassembled WGS sequence"/>
</dbReference>
<feature type="region of interest" description="Disordered" evidence="1">
    <location>
        <begin position="1"/>
        <end position="29"/>
    </location>
</feature>
<evidence type="ECO:0000259" key="2">
    <source>
        <dbReference type="Pfam" id="PF13193"/>
    </source>
</evidence>
<evidence type="ECO:0000256" key="1">
    <source>
        <dbReference type="SAM" id="MobiDB-lite"/>
    </source>
</evidence>
<dbReference type="OMA" id="TKHADYE"/>
<reference evidence="5" key="1">
    <citation type="journal article" date="2012" name="MBio">
        <title>Comparative genome analysis of Trichophyton rubrum and related dermatophytes reveals candidate genes involved in infection.</title>
        <authorList>
            <person name="Martinez D.A."/>
            <person name="Oliver B.G."/>
            <person name="Graeser Y."/>
            <person name="Goldberg J.M."/>
            <person name="Li W."/>
            <person name="Martinez-Rossi N.M."/>
            <person name="Monod M."/>
            <person name="Shelest E."/>
            <person name="Barton R.C."/>
            <person name="Birch E."/>
            <person name="Brakhage A.A."/>
            <person name="Chen Z."/>
            <person name="Gurr S.J."/>
            <person name="Heiman D."/>
            <person name="Heitman J."/>
            <person name="Kosti I."/>
            <person name="Rossi A."/>
            <person name="Saif S."/>
            <person name="Samalova M."/>
            <person name="Saunders C.W."/>
            <person name="Shea T."/>
            <person name="Summerbell R.C."/>
            <person name="Xu J."/>
            <person name="Young S."/>
            <person name="Zeng Q."/>
            <person name="Birren B.W."/>
            <person name="Cuomo C.A."/>
            <person name="White T.C."/>
        </authorList>
    </citation>
    <scope>NUCLEOTIDE SEQUENCE [LARGE SCALE GENOMIC DNA]</scope>
    <source>
        <strain evidence="5">ATCC MYA-4605 / CBS 113480</strain>
    </source>
</reference>
<dbReference type="InterPro" id="IPR003615">
    <property type="entry name" value="HNH_nuc"/>
</dbReference>
<feature type="domain" description="AMP-binding enzyme C-terminal" evidence="2">
    <location>
        <begin position="355"/>
        <end position="423"/>
    </location>
</feature>
<dbReference type="OrthoDB" id="5352953at2759"/>
<dbReference type="AlphaFoldDB" id="C5FXH7"/>
<sequence length="433" mass="48404">MEPKFDIPLTPSPVLSSSLGELTNASPEPAEDLVRWSGERLQKYVALGGSDTVVRLLNLFVNYLPKDGSIVLMQDIITLKDDEQLRQLKNHLVDAILKPVQSSGGKTPAATQSPCTDAQVQVDSLIMNPSTRNEQSKLKEDCLKRDGYRCKVTGFWDSKSVKDKQTTIPKGDQHFRGDTEVAHILPFTLGNFDEDKSFEVDNKAVIWQCLYRYFPGLDKVVSPETINNPANAITLYFPLHRQFGSLNFAFKETSHIYTVVRYKEGNTAEFRDLPPDNRITFYCNDSSIPMPSPFLLSVHARIGKILHVGGLKGRFEKMISPLFLPSRIDPSGSTDLGAIVASVQYTAFQFLSLAVENCLTELPYISEACVMAVSNKKTRQLCGAAVRLRPEATFPMNTATLERVRLDLEGKLPTYMMPTVLRVLINEEKLPLL</sequence>
<dbReference type="SUPFAM" id="SSF56801">
    <property type="entry name" value="Acetyl-CoA synthetase-like"/>
    <property type="match status" value="1"/>
</dbReference>
<feature type="compositionally biased region" description="Low complexity" evidence="1">
    <location>
        <begin position="8"/>
        <end position="19"/>
    </location>
</feature>
<dbReference type="InterPro" id="IPR045851">
    <property type="entry name" value="AMP-bd_C_sf"/>
</dbReference>
<dbReference type="RefSeq" id="XP_002844053.1">
    <property type="nucleotide sequence ID" value="XM_002844007.1"/>
</dbReference>
<evidence type="ECO:0000313" key="5">
    <source>
        <dbReference type="Proteomes" id="UP000002035"/>
    </source>
</evidence>